<proteinExistence type="predicted"/>
<comment type="caution">
    <text evidence="1">The sequence shown here is derived from an EMBL/GenBank/DDBJ whole genome shotgun (WGS) entry which is preliminary data.</text>
</comment>
<dbReference type="EMBL" id="JAWHQM010000033">
    <property type="protein sequence ID" value="KAK5633552.1"/>
    <property type="molecule type" value="Genomic_DNA"/>
</dbReference>
<dbReference type="AlphaFoldDB" id="A0AAN7UQN2"/>
<gene>
    <name evidence="1" type="ORF">RRF57_009266</name>
</gene>
<keyword evidence="2" id="KW-1185">Reference proteome</keyword>
<protein>
    <submittedName>
        <fullName evidence="1">Uncharacterized protein</fullName>
    </submittedName>
</protein>
<evidence type="ECO:0000313" key="1">
    <source>
        <dbReference type="EMBL" id="KAK5633552.1"/>
    </source>
</evidence>
<dbReference type="Proteomes" id="UP001305414">
    <property type="component" value="Unassembled WGS sequence"/>
</dbReference>
<sequence length="91" mass="10707">MRHIVDVADMLAVKIIVLVEGSVSDAAQRWTADEAEEINAVELTTLREREQRTTMPFYDKLGFKKRAYFFWGRRGCAIPRIFYVMQYPAYR</sequence>
<accession>A0AAN7UQN2</accession>
<evidence type="ECO:0000313" key="2">
    <source>
        <dbReference type="Proteomes" id="UP001305414"/>
    </source>
</evidence>
<organism evidence="1 2">
    <name type="scientific">Xylaria bambusicola</name>
    <dbReference type="NCBI Taxonomy" id="326684"/>
    <lineage>
        <taxon>Eukaryota</taxon>
        <taxon>Fungi</taxon>
        <taxon>Dikarya</taxon>
        <taxon>Ascomycota</taxon>
        <taxon>Pezizomycotina</taxon>
        <taxon>Sordariomycetes</taxon>
        <taxon>Xylariomycetidae</taxon>
        <taxon>Xylariales</taxon>
        <taxon>Xylariaceae</taxon>
        <taxon>Xylaria</taxon>
    </lineage>
</organism>
<name>A0AAN7UQN2_9PEZI</name>
<reference evidence="1 2" key="1">
    <citation type="submission" date="2023-10" db="EMBL/GenBank/DDBJ databases">
        <title>Draft genome sequence of Xylaria bambusicola isolate GMP-LS, the root and basal stem rot pathogen of sugarcane in Indonesia.</title>
        <authorList>
            <person name="Selvaraj P."/>
            <person name="Muralishankar V."/>
            <person name="Muruganantham S."/>
            <person name="Sp S."/>
            <person name="Haryani S."/>
            <person name="Lau K.J.X."/>
            <person name="Naqvi N.I."/>
        </authorList>
    </citation>
    <scope>NUCLEOTIDE SEQUENCE [LARGE SCALE GENOMIC DNA]</scope>
    <source>
        <strain evidence="1">GMP-LS</strain>
    </source>
</reference>